<protein>
    <submittedName>
        <fullName evidence="1">Uncharacterized protein</fullName>
    </submittedName>
</protein>
<organism evidence="1 2">
    <name type="scientific">Botrimarina mediterranea</name>
    <dbReference type="NCBI Taxonomy" id="2528022"/>
    <lineage>
        <taxon>Bacteria</taxon>
        <taxon>Pseudomonadati</taxon>
        <taxon>Planctomycetota</taxon>
        <taxon>Planctomycetia</taxon>
        <taxon>Pirellulales</taxon>
        <taxon>Lacipirellulaceae</taxon>
        <taxon>Botrimarina</taxon>
    </lineage>
</organism>
<dbReference type="Gene3D" id="3.30.460.40">
    <property type="match status" value="1"/>
</dbReference>
<dbReference type="SUPFAM" id="SSF81301">
    <property type="entry name" value="Nucleotidyltransferase"/>
    <property type="match status" value="1"/>
</dbReference>
<keyword evidence="2" id="KW-1185">Reference proteome</keyword>
<dbReference type="EMBL" id="CP036349">
    <property type="protein sequence ID" value="QDV72202.1"/>
    <property type="molecule type" value="Genomic_DNA"/>
</dbReference>
<evidence type="ECO:0000313" key="2">
    <source>
        <dbReference type="Proteomes" id="UP000316426"/>
    </source>
</evidence>
<accession>A0A518K325</accession>
<gene>
    <name evidence="1" type="ORF">Spa11_03740</name>
</gene>
<dbReference type="InterPro" id="IPR043519">
    <property type="entry name" value="NT_sf"/>
</dbReference>
<name>A0A518K325_9BACT</name>
<dbReference type="RefSeq" id="WP_145106064.1">
    <property type="nucleotide sequence ID" value="NZ_CP036349.1"/>
</dbReference>
<dbReference type="KEGG" id="bmei:Spa11_03740"/>
<dbReference type="Proteomes" id="UP000316426">
    <property type="component" value="Chromosome"/>
</dbReference>
<dbReference type="AlphaFoldDB" id="A0A518K325"/>
<evidence type="ECO:0000313" key="1">
    <source>
        <dbReference type="EMBL" id="QDV72202.1"/>
    </source>
</evidence>
<sequence length="197" mass="22087">MVEIIYTGDALWDRIERAVQKVKDRLDRVVKALEAAGIPYAIIGGNAVQVWVARVDESAVRNTKDVDIILSRDRLTDAIVALEAAGFLYRHSAGVTTFLDGPDAKARDAVHVVFSGEKVREGYAEPVPDIAEVETINDIKTLSLEALVRMKLTSYRLKDRVHLLDMIDVGLIDATWKDRYSQPLAERLQELLDDTER</sequence>
<proteinExistence type="predicted"/>
<reference evidence="1 2" key="1">
    <citation type="submission" date="2019-02" db="EMBL/GenBank/DDBJ databases">
        <title>Deep-cultivation of Planctomycetes and their phenomic and genomic characterization uncovers novel biology.</title>
        <authorList>
            <person name="Wiegand S."/>
            <person name="Jogler M."/>
            <person name="Boedeker C."/>
            <person name="Pinto D."/>
            <person name="Vollmers J."/>
            <person name="Rivas-Marin E."/>
            <person name="Kohn T."/>
            <person name="Peeters S.H."/>
            <person name="Heuer A."/>
            <person name="Rast P."/>
            <person name="Oberbeckmann S."/>
            <person name="Bunk B."/>
            <person name="Jeske O."/>
            <person name="Meyerdierks A."/>
            <person name="Storesund J.E."/>
            <person name="Kallscheuer N."/>
            <person name="Luecker S."/>
            <person name="Lage O.M."/>
            <person name="Pohl T."/>
            <person name="Merkel B.J."/>
            <person name="Hornburger P."/>
            <person name="Mueller R.-W."/>
            <person name="Bruemmer F."/>
            <person name="Labrenz M."/>
            <person name="Spormann A.M."/>
            <person name="Op den Camp H."/>
            <person name="Overmann J."/>
            <person name="Amann R."/>
            <person name="Jetten M.S.M."/>
            <person name="Mascher T."/>
            <person name="Medema M.H."/>
            <person name="Devos D.P."/>
            <person name="Kaster A.-K."/>
            <person name="Ovreas L."/>
            <person name="Rohde M."/>
            <person name="Galperin M.Y."/>
            <person name="Jogler C."/>
        </authorList>
    </citation>
    <scope>NUCLEOTIDE SEQUENCE [LARGE SCALE GENOMIC DNA]</scope>
    <source>
        <strain evidence="1 2">Spa11</strain>
    </source>
</reference>